<dbReference type="SMART" id="SM00344">
    <property type="entry name" value="HTH_ASNC"/>
    <property type="match status" value="1"/>
</dbReference>
<evidence type="ECO:0000313" key="6">
    <source>
        <dbReference type="Proteomes" id="UP001139701"/>
    </source>
</evidence>
<dbReference type="Gene3D" id="1.10.10.10">
    <property type="entry name" value="Winged helix-like DNA-binding domain superfamily/Winged helix DNA-binding domain"/>
    <property type="match status" value="1"/>
</dbReference>
<keyword evidence="6" id="KW-1185">Reference proteome</keyword>
<dbReference type="AlphaFoldDB" id="A0A9X1WWD4"/>
<dbReference type="GO" id="GO:0043200">
    <property type="term" value="P:response to amino acid"/>
    <property type="evidence" value="ECO:0007669"/>
    <property type="project" value="TreeGrafter"/>
</dbReference>
<dbReference type="Pfam" id="PF01037">
    <property type="entry name" value="AsnC_trans_reg"/>
    <property type="match status" value="1"/>
</dbReference>
<dbReference type="InterPro" id="IPR019887">
    <property type="entry name" value="Tscrpt_reg_AsnC/Lrp_C"/>
</dbReference>
<dbReference type="SUPFAM" id="SSF46785">
    <property type="entry name" value="Winged helix' DNA-binding domain"/>
    <property type="match status" value="1"/>
</dbReference>
<sequence>MSDQLDEFDHKILQQLQMNGRLSNQELAEIVGLSMSQCSRRRVALEQKGMIVGYFAQLHPEAERHPIVGMLEIKLTQYSQAVLDQFLAFIEHEPMIRDVYKLTGSYDYLLKVTAEDLAQMSVLINKITALDLGIGNFHTSIVLERIKENHQMMSHIVRGVELD</sequence>
<dbReference type="EMBL" id="JAKUML010000006">
    <property type="protein sequence ID" value="MCJ8146236.1"/>
    <property type="molecule type" value="Genomic_DNA"/>
</dbReference>
<keyword evidence="2" id="KW-0238">DNA-binding</keyword>
<keyword evidence="3" id="KW-0804">Transcription</keyword>
<dbReference type="SUPFAM" id="SSF54909">
    <property type="entry name" value="Dimeric alpha+beta barrel"/>
    <property type="match status" value="1"/>
</dbReference>
<comment type="caution">
    <text evidence="5">The sequence shown here is derived from an EMBL/GenBank/DDBJ whole genome shotgun (WGS) entry which is preliminary data.</text>
</comment>
<dbReference type="InterPro" id="IPR011008">
    <property type="entry name" value="Dimeric_a/b-barrel"/>
</dbReference>
<dbReference type="PANTHER" id="PTHR30154">
    <property type="entry name" value="LEUCINE-RESPONSIVE REGULATORY PROTEIN"/>
    <property type="match status" value="1"/>
</dbReference>
<organism evidence="5 6">
    <name type="scientific">Acinetobacter sedimenti</name>
    <dbReference type="NCBI Taxonomy" id="2919922"/>
    <lineage>
        <taxon>Bacteria</taxon>
        <taxon>Pseudomonadati</taxon>
        <taxon>Pseudomonadota</taxon>
        <taxon>Gammaproteobacteria</taxon>
        <taxon>Moraxellales</taxon>
        <taxon>Moraxellaceae</taxon>
        <taxon>Acinetobacter</taxon>
    </lineage>
</organism>
<dbReference type="Gene3D" id="3.30.70.920">
    <property type="match status" value="1"/>
</dbReference>
<dbReference type="GO" id="GO:0043565">
    <property type="term" value="F:sequence-specific DNA binding"/>
    <property type="evidence" value="ECO:0007669"/>
    <property type="project" value="InterPro"/>
</dbReference>
<keyword evidence="1" id="KW-0805">Transcription regulation</keyword>
<dbReference type="RefSeq" id="WP_241570930.1">
    <property type="nucleotide sequence ID" value="NZ_JAKUML010000006.1"/>
</dbReference>
<protein>
    <submittedName>
        <fullName evidence="5">Lrp/AsnC family transcriptional regulator</fullName>
    </submittedName>
</protein>
<dbReference type="InterPro" id="IPR036390">
    <property type="entry name" value="WH_DNA-bd_sf"/>
</dbReference>
<dbReference type="PROSITE" id="PS50956">
    <property type="entry name" value="HTH_ASNC_2"/>
    <property type="match status" value="1"/>
</dbReference>
<proteinExistence type="predicted"/>
<evidence type="ECO:0000256" key="3">
    <source>
        <dbReference type="ARBA" id="ARBA00023163"/>
    </source>
</evidence>
<evidence type="ECO:0000256" key="1">
    <source>
        <dbReference type="ARBA" id="ARBA00023015"/>
    </source>
</evidence>
<dbReference type="InterPro" id="IPR019888">
    <property type="entry name" value="Tscrpt_reg_AsnC-like"/>
</dbReference>
<name>A0A9X1WWD4_9GAMM</name>
<feature type="domain" description="HTH asnC-type" evidence="4">
    <location>
        <begin position="5"/>
        <end position="71"/>
    </location>
</feature>
<dbReference type="Pfam" id="PF13404">
    <property type="entry name" value="HTH_AsnC-type"/>
    <property type="match status" value="1"/>
</dbReference>
<reference evidence="5" key="1">
    <citation type="submission" date="2022-02" db="EMBL/GenBank/DDBJ databases">
        <title>Acinetobacter A3.8 sp. nov., isolated from Sediment (Zhairuo Island).</title>
        <authorList>
            <person name="Zheng K."/>
        </authorList>
    </citation>
    <scope>NUCLEOTIDE SEQUENCE</scope>
    <source>
        <strain evidence="5">A3.8</strain>
    </source>
</reference>
<dbReference type="InterPro" id="IPR036388">
    <property type="entry name" value="WH-like_DNA-bd_sf"/>
</dbReference>
<dbReference type="InterPro" id="IPR000485">
    <property type="entry name" value="AsnC-type_HTH_dom"/>
</dbReference>
<gene>
    <name evidence="5" type="ORF">MKI79_04845</name>
</gene>
<evidence type="ECO:0000259" key="4">
    <source>
        <dbReference type="PROSITE" id="PS50956"/>
    </source>
</evidence>
<dbReference type="GO" id="GO:0005829">
    <property type="term" value="C:cytosol"/>
    <property type="evidence" value="ECO:0007669"/>
    <property type="project" value="TreeGrafter"/>
</dbReference>
<dbReference type="Proteomes" id="UP001139701">
    <property type="component" value="Unassembled WGS sequence"/>
</dbReference>
<accession>A0A9X1WWD4</accession>
<dbReference type="PANTHER" id="PTHR30154:SF34">
    <property type="entry name" value="TRANSCRIPTIONAL REGULATOR AZLB"/>
    <property type="match status" value="1"/>
</dbReference>
<evidence type="ECO:0000313" key="5">
    <source>
        <dbReference type="EMBL" id="MCJ8146236.1"/>
    </source>
</evidence>
<dbReference type="PRINTS" id="PR00033">
    <property type="entry name" value="HTHASNC"/>
</dbReference>
<evidence type="ECO:0000256" key="2">
    <source>
        <dbReference type="ARBA" id="ARBA00023125"/>
    </source>
</evidence>